<dbReference type="EMBL" id="BOOJ01000053">
    <property type="protein sequence ID" value="GIH95467.1"/>
    <property type="molecule type" value="Genomic_DNA"/>
</dbReference>
<evidence type="ECO:0008006" key="4">
    <source>
        <dbReference type="Google" id="ProtNLM"/>
    </source>
</evidence>
<organism evidence="2 3">
    <name type="scientific">Planobispora siamensis</name>
    <dbReference type="NCBI Taxonomy" id="936338"/>
    <lineage>
        <taxon>Bacteria</taxon>
        <taxon>Bacillati</taxon>
        <taxon>Actinomycetota</taxon>
        <taxon>Actinomycetes</taxon>
        <taxon>Streptosporangiales</taxon>
        <taxon>Streptosporangiaceae</taxon>
        <taxon>Planobispora</taxon>
    </lineage>
</organism>
<dbReference type="InterPro" id="IPR000415">
    <property type="entry name" value="Nitroreductase-like"/>
</dbReference>
<dbReference type="AlphaFoldDB" id="A0A8J3SJJ7"/>
<evidence type="ECO:0000256" key="1">
    <source>
        <dbReference type="SAM" id="MobiDB-lite"/>
    </source>
</evidence>
<dbReference type="GO" id="GO:0016491">
    <property type="term" value="F:oxidoreductase activity"/>
    <property type="evidence" value="ECO:0007669"/>
    <property type="project" value="InterPro"/>
</dbReference>
<gene>
    <name evidence="2" type="ORF">Psi01_60970</name>
</gene>
<feature type="region of interest" description="Disordered" evidence="1">
    <location>
        <begin position="191"/>
        <end position="219"/>
    </location>
</feature>
<accession>A0A8J3SJJ7</accession>
<sequence>MRDSEEIGKAVHAAVEAAVWAPSVHNTQPWSFVVSGEEISVRADTGRRLPVEDPAGREMLISCGAALFNVRLALRGLGHEPVVRLLPDPDRPALLALVRPGGAAQPDEHTRLLHAQIERRRTHRGDFTGGPLPDRFVEAMCREAAAEGVRLTPIRSGPAVRALAAVTRAAQEVQSQDSGFSLEVLRWSRSPESRRRDGVPADAYPRSSEQDSASGLFPGNGSLFARRDYARGRPWGYERPWGHERAPDRPEAGPPEFVAVLTTAGDEREDWLAAGQGLQRALLFASAYGVRAAFHTQALELYHLREFVRHGLCAGEYPQMIVRMGITEEEAGTVRRPLEEMLDERP</sequence>
<evidence type="ECO:0000313" key="3">
    <source>
        <dbReference type="Proteomes" id="UP000619788"/>
    </source>
</evidence>
<reference evidence="2 3" key="1">
    <citation type="submission" date="2021-01" db="EMBL/GenBank/DDBJ databases">
        <title>Whole genome shotgun sequence of Planobispora siamensis NBRC 107568.</title>
        <authorList>
            <person name="Komaki H."/>
            <person name="Tamura T."/>
        </authorList>
    </citation>
    <scope>NUCLEOTIDE SEQUENCE [LARGE SCALE GENOMIC DNA]</scope>
    <source>
        <strain evidence="2 3">NBRC 107568</strain>
    </source>
</reference>
<dbReference type="SUPFAM" id="SSF55469">
    <property type="entry name" value="FMN-dependent nitroreductase-like"/>
    <property type="match status" value="1"/>
</dbReference>
<proteinExistence type="predicted"/>
<dbReference type="Gene3D" id="3.40.109.10">
    <property type="entry name" value="NADH Oxidase"/>
    <property type="match status" value="2"/>
</dbReference>
<name>A0A8J3SJJ7_9ACTN</name>
<dbReference type="Proteomes" id="UP000619788">
    <property type="component" value="Unassembled WGS sequence"/>
</dbReference>
<comment type="caution">
    <text evidence="2">The sequence shown here is derived from an EMBL/GenBank/DDBJ whole genome shotgun (WGS) entry which is preliminary data.</text>
</comment>
<dbReference type="NCBIfam" id="NF047509">
    <property type="entry name" value="Rv3131_FMN_oxido"/>
    <property type="match status" value="1"/>
</dbReference>
<keyword evidence="3" id="KW-1185">Reference proteome</keyword>
<dbReference type="RefSeq" id="WP_204067564.1">
    <property type="nucleotide sequence ID" value="NZ_BOOJ01000053.1"/>
</dbReference>
<protein>
    <recommendedName>
        <fullName evidence="4">Nitroreductase family protein</fullName>
    </recommendedName>
</protein>
<evidence type="ECO:0000313" key="2">
    <source>
        <dbReference type="EMBL" id="GIH95467.1"/>
    </source>
</evidence>